<protein>
    <submittedName>
        <fullName evidence="2">Uncharacterized protein</fullName>
    </submittedName>
</protein>
<gene>
    <name evidence="2" type="ORF">EJ03DRAFT_90943</name>
</gene>
<sequence length="353" mass="39197">MISWSTIQSLLIFFGPLILPRALAFYRSLKSRPPSSIRPLPPKTSYALTALFISALLAFASTLPIFAPANIFQQTQSRLQTSGGVLLTRLATLRSITEEYQQLREFFDAGGLESALLYVKYGPLVASCPFARPGEIDSGRTYFFYALPSILAPHLLHLCALGIATSGLLSGKEGSRWRTIATISGTALAAAEVWLKVNYDDRNNIRSTRLSEVDFVFWKMQVWRGLAIATMDGILGWIIWLQATGRAFVAPLSTAERIADHGKLLEALLIKTKGLGIIRNATVRDGGTREKVNRYWIQENEVMQDVFQQPEVLEAQRGALRRMDSVRIGRDAESYVDSVLSGVQVTRETGEVR</sequence>
<keyword evidence="3" id="KW-1185">Reference proteome</keyword>
<feature type="transmembrane region" description="Helical" evidence="1">
    <location>
        <begin position="48"/>
        <end position="72"/>
    </location>
</feature>
<proteinExistence type="predicted"/>
<evidence type="ECO:0000256" key="1">
    <source>
        <dbReference type="SAM" id="Phobius"/>
    </source>
</evidence>
<reference evidence="2" key="1">
    <citation type="journal article" date="2020" name="Stud. Mycol.">
        <title>101 Dothideomycetes genomes: a test case for predicting lifestyles and emergence of pathogens.</title>
        <authorList>
            <person name="Haridas S."/>
            <person name="Albert R."/>
            <person name="Binder M."/>
            <person name="Bloem J."/>
            <person name="Labutti K."/>
            <person name="Salamov A."/>
            <person name="Andreopoulos B."/>
            <person name="Baker S."/>
            <person name="Barry K."/>
            <person name="Bills G."/>
            <person name="Bluhm B."/>
            <person name="Cannon C."/>
            <person name="Castanera R."/>
            <person name="Culley D."/>
            <person name="Daum C."/>
            <person name="Ezra D."/>
            <person name="Gonzalez J."/>
            <person name="Henrissat B."/>
            <person name="Kuo A."/>
            <person name="Liang C."/>
            <person name="Lipzen A."/>
            <person name="Lutzoni F."/>
            <person name="Magnuson J."/>
            <person name="Mondo S."/>
            <person name="Nolan M."/>
            <person name="Ohm R."/>
            <person name="Pangilinan J."/>
            <person name="Park H.-J."/>
            <person name="Ramirez L."/>
            <person name="Alfaro M."/>
            <person name="Sun H."/>
            <person name="Tritt A."/>
            <person name="Yoshinaga Y."/>
            <person name="Zwiers L.-H."/>
            <person name="Turgeon B."/>
            <person name="Goodwin S."/>
            <person name="Spatafora J."/>
            <person name="Crous P."/>
            <person name="Grigoriev I."/>
        </authorList>
    </citation>
    <scope>NUCLEOTIDE SEQUENCE</scope>
    <source>
        <strain evidence="2">CBS 116005</strain>
    </source>
</reference>
<dbReference type="EMBL" id="ML995832">
    <property type="protein sequence ID" value="KAF2769647.1"/>
    <property type="molecule type" value="Genomic_DNA"/>
</dbReference>
<dbReference type="PANTHER" id="PTHR39470">
    <property type="entry name" value="CHROMOSOME 10, WHOLE GENOME SHOTGUN SEQUENCE"/>
    <property type="match status" value="1"/>
</dbReference>
<organism evidence="2 3">
    <name type="scientific">Teratosphaeria nubilosa</name>
    <dbReference type="NCBI Taxonomy" id="161662"/>
    <lineage>
        <taxon>Eukaryota</taxon>
        <taxon>Fungi</taxon>
        <taxon>Dikarya</taxon>
        <taxon>Ascomycota</taxon>
        <taxon>Pezizomycotina</taxon>
        <taxon>Dothideomycetes</taxon>
        <taxon>Dothideomycetidae</taxon>
        <taxon>Mycosphaerellales</taxon>
        <taxon>Teratosphaeriaceae</taxon>
        <taxon>Teratosphaeria</taxon>
    </lineage>
</organism>
<dbReference type="OrthoDB" id="4218123at2759"/>
<accession>A0A6G1L9U6</accession>
<feature type="transmembrane region" description="Helical" evidence="1">
    <location>
        <begin position="142"/>
        <end position="165"/>
    </location>
</feature>
<evidence type="ECO:0000313" key="3">
    <source>
        <dbReference type="Proteomes" id="UP000799436"/>
    </source>
</evidence>
<keyword evidence="1" id="KW-1133">Transmembrane helix</keyword>
<keyword evidence="1" id="KW-0472">Membrane</keyword>
<name>A0A6G1L9U6_9PEZI</name>
<dbReference type="Proteomes" id="UP000799436">
    <property type="component" value="Unassembled WGS sequence"/>
</dbReference>
<keyword evidence="1" id="KW-0812">Transmembrane</keyword>
<dbReference type="PANTHER" id="PTHR39470:SF1">
    <property type="entry name" value="CHORISMATE SYNTHASE PROTEIN"/>
    <property type="match status" value="1"/>
</dbReference>
<evidence type="ECO:0000313" key="2">
    <source>
        <dbReference type="EMBL" id="KAF2769647.1"/>
    </source>
</evidence>
<dbReference type="AlphaFoldDB" id="A0A6G1L9U6"/>
<feature type="transmembrane region" description="Helical" evidence="1">
    <location>
        <begin position="216"/>
        <end position="240"/>
    </location>
</feature>